<reference evidence="1" key="1">
    <citation type="journal article" date="2021" name="Environ. Microbiol.">
        <title>Genomic characterization of three novel Desulfobacterota classes expand the metabolic and phylogenetic diversity of the phylum.</title>
        <authorList>
            <person name="Murphy C.L."/>
            <person name="Biggerstaff J."/>
            <person name="Eichhorn A."/>
            <person name="Ewing E."/>
            <person name="Shahan R."/>
            <person name="Soriano D."/>
            <person name="Stewart S."/>
            <person name="VanMol K."/>
            <person name="Walker R."/>
            <person name="Walters P."/>
            <person name="Elshahed M.S."/>
            <person name="Youssef N.H."/>
        </authorList>
    </citation>
    <scope>NUCLEOTIDE SEQUENCE</scope>
    <source>
        <strain evidence="1">Zod_Metabat.24</strain>
    </source>
</reference>
<dbReference type="InterPro" id="IPR027417">
    <property type="entry name" value="P-loop_NTPase"/>
</dbReference>
<dbReference type="PANTHER" id="PTHR42869">
    <property type="entry name" value="SLL0572 PROTEIN"/>
    <property type="match status" value="1"/>
</dbReference>
<accession>A0A9D8KD38</accession>
<dbReference type="Gene3D" id="3.40.50.300">
    <property type="entry name" value="P-loop containing nucleotide triphosphate hydrolases"/>
    <property type="match status" value="1"/>
</dbReference>
<dbReference type="AlphaFoldDB" id="A0A9D8KD38"/>
<name>A0A9D8KD38_9DELT</name>
<dbReference type="EMBL" id="JAFGIX010000019">
    <property type="protein sequence ID" value="MBN1572333.1"/>
    <property type="molecule type" value="Genomic_DNA"/>
</dbReference>
<proteinExistence type="predicted"/>
<dbReference type="PANTHER" id="PTHR42869:SF1">
    <property type="entry name" value="SLL0572 PROTEIN"/>
    <property type="match status" value="1"/>
</dbReference>
<dbReference type="Proteomes" id="UP000809273">
    <property type="component" value="Unassembled WGS sequence"/>
</dbReference>
<evidence type="ECO:0000313" key="1">
    <source>
        <dbReference type="EMBL" id="MBN1572333.1"/>
    </source>
</evidence>
<dbReference type="SUPFAM" id="SSF52540">
    <property type="entry name" value="P-loop containing nucleoside triphosphate hydrolases"/>
    <property type="match status" value="1"/>
</dbReference>
<reference evidence="1" key="2">
    <citation type="submission" date="2021-01" db="EMBL/GenBank/DDBJ databases">
        <authorList>
            <person name="Hahn C.R."/>
            <person name="Youssef N.H."/>
            <person name="Elshahed M."/>
        </authorList>
    </citation>
    <scope>NUCLEOTIDE SEQUENCE</scope>
    <source>
        <strain evidence="1">Zod_Metabat.24</strain>
    </source>
</reference>
<evidence type="ECO:0000313" key="2">
    <source>
        <dbReference type="Proteomes" id="UP000809273"/>
    </source>
</evidence>
<gene>
    <name evidence="1" type="ORF">JW984_03960</name>
</gene>
<comment type="caution">
    <text evidence="1">The sequence shown here is derived from an EMBL/GenBank/DDBJ whole genome shotgun (WGS) entry which is preliminary data.</text>
</comment>
<sequence length="451" mass="50074">MRKRVIILGAAGRDFHNFNVRFRDDDSFEVVAFTAAQIPNIEGRVYPKELSGRLYPDGIPIYEEGRLEELIVDQKIDIAVFSYSDVPHTHVMHIASRITASGADFVLLDAVSTMIPSKRDVVSVTAVRTGCGKSQTSRMICDILKDMGKKVVAIRHPMPYGDLKKQMVQRFSEYSDFEKYGVTIEEREEYEPMVERGIVVYAGVDYGKILEEAEKEAEVVVWDGGNNDTPFLKPDLNVVIFDPHRAGHELLYHPGETNLRMCDVAVINKVDTATDEGVNTVRKNIEAINQKAKIIYAESPVSMDNPEMVKGKRVLVVEDGPTVTHGEMGFGAGIIAAETYGAAEIVDPRPFSVDSIRGVYEKYPHLGKSGDSGNDGKSQRMPLPAMGYGADQMEDLEETINSADCDLVIFATPIDLTRIINIKKPTVRVRYSYRDSGSPTIVDILNEKFGG</sequence>
<dbReference type="InterPro" id="IPR053199">
    <property type="entry name" value="cDPG_synthetase-like"/>
</dbReference>
<protein>
    <submittedName>
        <fullName evidence="1">GTPase</fullName>
    </submittedName>
</protein>
<organism evidence="1 2">
    <name type="scientific">Candidatus Zymogenus saltonus</name>
    <dbReference type="NCBI Taxonomy" id="2844893"/>
    <lineage>
        <taxon>Bacteria</taxon>
        <taxon>Deltaproteobacteria</taxon>
        <taxon>Candidatus Zymogenia</taxon>
        <taxon>Candidatus Zymogeniales</taxon>
        <taxon>Candidatus Zymogenaceae</taxon>
        <taxon>Candidatus Zymogenus</taxon>
    </lineage>
</organism>